<dbReference type="PANTHER" id="PTHR47363">
    <property type="entry name" value="GLUCOKINASE"/>
    <property type="match status" value="1"/>
</dbReference>
<gene>
    <name evidence="4" type="ORF">SAMN04488503_2364</name>
</gene>
<dbReference type="CDD" id="cd24008">
    <property type="entry name" value="ASKHA_NBD_GLK"/>
    <property type="match status" value="1"/>
</dbReference>
<keyword evidence="2 4" id="KW-0418">Kinase</keyword>
<accession>A0A239B347</accession>
<evidence type="ECO:0000313" key="4">
    <source>
        <dbReference type="EMBL" id="SNS01668.1"/>
    </source>
</evidence>
<name>A0A239B347_9BACT</name>
<dbReference type="InterPro" id="IPR043129">
    <property type="entry name" value="ATPase_NBD"/>
</dbReference>
<dbReference type="GO" id="GO:0005536">
    <property type="term" value="F:D-glucose binding"/>
    <property type="evidence" value="ECO:0007669"/>
    <property type="project" value="InterPro"/>
</dbReference>
<keyword evidence="1" id="KW-0808">Transferase</keyword>
<dbReference type="Proteomes" id="UP000198324">
    <property type="component" value="Unassembled WGS sequence"/>
</dbReference>
<dbReference type="AlphaFoldDB" id="A0A239B347"/>
<dbReference type="GO" id="GO:0006096">
    <property type="term" value="P:glycolytic process"/>
    <property type="evidence" value="ECO:0007669"/>
    <property type="project" value="InterPro"/>
</dbReference>
<evidence type="ECO:0000313" key="5">
    <source>
        <dbReference type="Proteomes" id="UP000198324"/>
    </source>
</evidence>
<keyword evidence="5" id="KW-1185">Reference proteome</keyword>
<evidence type="ECO:0000256" key="3">
    <source>
        <dbReference type="RuleBase" id="RU004046"/>
    </source>
</evidence>
<dbReference type="GO" id="GO:0005524">
    <property type="term" value="F:ATP binding"/>
    <property type="evidence" value="ECO:0007669"/>
    <property type="project" value="InterPro"/>
</dbReference>
<protein>
    <submittedName>
        <fullName evidence="4">Glucokinase</fullName>
    </submittedName>
</protein>
<dbReference type="EMBL" id="FZOC01000004">
    <property type="protein sequence ID" value="SNS01668.1"/>
    <property type="molecule type" value="Genomic_DNA"/>
</dbReference>
<dbReference type="GO" id="GO:0004340">
    <property type="term" value="F:glucokinase activity"/>
    <property type="evidence" value="ECO:0007669"/>
    <property type="project" value="InterPro"/>
</dbReference>
<comment type="similarity">
    <text evidence="3">Belongs to the bacterial glucokinase family.</text>
</comment>
<organism evidence="4 5">
    <name type="scientific">Humidesulfovibrio mexicanus</name>
    <dbReference type="NCBI Taxonomy" id="147047"/>
    <lineage>
        <taxon>Bacteria</taxon>
        <taxon>Pseudomonadati</taxon>
        <taxon>Thermodesulfobacteriota</taxon>
        <taxon>Desulfovibrionia</taxon>
        <taxon>Desulfovibrionales</taxon>
        <taxon>Desulfovibrionaceae</taxon>
        <taxon>Humidesulfovibrio</taxon>
    </lineage>
</organism>
<evidence type="ECO:0000256" key="2">
    <source>
        <dbReference type="ARBA" id="ARBA00022777"/>
    </source>
</evidence>
<sequence>MRRILAADMGGTNCRMGFFELPPDADAPRLLDIARLKTAEVGSFAELLVRLFSRPRPFGPQECHLAVLAVPGPVRQGFCQPPNIPWSIDLADAARAGFGDSELINDFAAQAHACRCGAMEGVEALQPGNVDPEGAVAVIGAGTGLGHCALVRFGRGALAVPSEAGHAAFPFVHDWEHAYGLWVREETGLAYCHGDAIVTGGGLARLYSYLSGVRATPREAAAALPQVPEVVERFARFYGRAARNYALYVLATGGVYITGGVSGRNPELVRHPAFLDEFRASPSHSELLARMPVFLNLNQDAGLYGAAQYAAQRLEGFGAMC</sequence>
<dbReference type="OrthoDB" id="257751at2"/>
<dbReference type="Gene3D" id="3.40.367.20">
    <property type="match status" value="1"/>
</dbReference>
<dbReference type="RefSeq" id="WP_089274562.1">
    <property type="nucleotide sequence ID" value="NZ_FZOC01000004.1"/>
</dbReference>
<dbReference type="SUPFAM" id="SSF53067">
    <property type="entry name" value="Actin-like ATPase domain"/>
    <property type="match status" value="1"/>
</dbReference>
<dbReference type="Gene3D" id="3.30.420.40">
    <property type="match status" value="1"/>
</dbReference>
<dbReference type="PANTHER" id="PTHR47363:SF1">
    <property type="entry name" value="GLUCOKINASE"/>
    <property type="match status" value="1"/>
</dbReference>
<dbReference type="Pfam" id="PF02685">
    <property type="entry name" value="Glucokinase"/>
    <property type="match status" value="1"/>
</dbReference>
<proteinExistence type="inferred from homology"/>
<evidence type="ECO:0000256" key="1">
    <source>
        <dbReference type="ARBA" id="ARBA00022679"/>
    </source>
</evidence>
<reference evidence="4 5" key="1">
    <citation type="submission" date="2017-06" db="EMBL/GenBank/DDBJ databases">
        <authorList>
            <person name="Kim H.J."/>
            <person name="Triplett B.A."/>
        </authorList>
    </citation>
    <scope>NUCLEOTIDE SEQUENCE [LARGE SCALE GENOMIC DNA]</scope>
    <source>
        <strain evidence="4 5">DSM 13116</strain>
    </source>
</reference>
<dbReference type="InterPro" id="IPR003836">
    <property type="entry name" value="Glucokinase"/>
</dbReference>